<dbReference type="Gene3D" id="1.10.10.10">
    <property type="entry name" value="Winged helix-like DNA-binding domain superfamily/Winged helix DNA-binding domain"/>
    <property type="match status" value="1"/>
</dbReference>
<accession>A0A7J0BQB1</accession>
<dbReference type="PANTHER" id="PTHR33221:SF9">
    <property type="entry name" value="RRF2 FAMILY PROTEIN"/>
    <property type="match status" value="1"/>
</dbReference>
<dbReference type="GO" id="GO:0005829">
    <property type="term" value="C:cytosol"/>
    <property type="evidence" value="ECO:0007669"/>
    <property type="project" value="TreeGrafter"/>
</dbReference>
<dbReference type="PROSITE" id="PS51197">
    <property type="entry name" value="HTH_RRF2_2"/>
    <property type="match status" value="1"/>
</dbReference>
<keyword evidence="2" id="KW-1185">Reference proteome</keyword>
<proteinExistence type="predicted"/>
<dbReference type="NCBIfam" id="TIGR00738">
    <property type="entry name" value="rrf2_super"/>
    <property type="match status" value="1"/>
</dbReference>
<dbReference type="AlphaFoldDB" id="A0A7J0BQB1"/>
<protein>
    <submittedName>
        <fullName evidence="1">Rrf2 family transcriptional regulator</fullName>
    </submittedName>
</protein>
<dbReference type="Pfam" id="PF02082">
    <property type="entry name" value="Rrf2"/>
    <property type="match status" value="1"/>
</dbReference>
<comment type="caution">
    <text evidence="1">The sequence shown here is derived from an EMBL/GenBank/DDBJ whole genome shotgun (WGS) entry which is preliminary data.</text>
</comment>
<dbReference type="GO" id="GO:0003700">
    <property type="term" value="F:DNA-binding transcription factor activity"/>
    <property type="evidence" value="ECO:0007669"/>
    <property type="project" value="TreeGrafter"/>
</dbReference>
<dbReference type="Proteomes" id="UP000503820">
    <property type="component" value="Unassembled WGS sequence"/>
</dbReference>
<dbReference type="SUPFAM" id="SSF46785">
    <property type="entry name" value="Winged helix' DNA-binding domain"/>
    <property type="match status" value="1"/>
</dbReference>
<name>A0A7J0BQB1_9BACT</name>
<dbReference type="RefSeq" id="WP_174408494.1">
    <property type="nucleotide sequence ID" value="NZ_BLVP01000001.1"/>
</dbReference>
<dbReference type="EMBL" id="BLVP01000001">
    <property type="protein sequence ID" value="GFM35828.1"/>
    <property type="molecule type" value="Genomic_DNA"/>
</dbReference>
<dbReference type="InterPro" id="IPR036388">
    <property type="entry name" value="WH-like_DNA-bd_sf"/>
</dbReference>
<dbReference type="InterPro" id="IPR036390">
    <property type="entry name" value="WH_DNA-bd_sf"/>
</dbReference>
<organism evidence="1 2">
    <name type="scientific">Desulfovibrio psychrotolerans</name>
    <dbReference type="NCBI Taxonomy" id="415242"/>
    <lineage>
        <taxon>Bacteria</taxon>
        <taxon>Pseudomonadati</taxon>
        <taxon>Thermodesulfobacteriota</taxon>
        <taxon>Desulfovibrionia</taxon>
        <taxon>Desulfovibrionales</taxon>
        <taxon>Desulfovibrionaceae</taxon>
        <taxon>Desulfovibrio</taxon>
    </lineage>
</organism>
<evidence type="ECO:0000313" key="2">
    <source>
        <dbReference type="Proteomes" id="UP000503820"/>
    </source>
</evidence>
<dbReference type="PANTHER" id="PTHR33221">
    <property type="entry name" value="WINGED HELIX-TURN-HELIX TRANSCRIPTIONAL REGULATOR, RRF2 FAMILY"/>
    <property type="match status" value="1"/>
</dbReference>
<dbReference type="InterPro" id="IPR000944">
    <property type="entry name" value="Tscrpt_reg_Rrf2"/>
</dbReference>
<gene>
    <name evidence="1" type="ORF">DSM19430T_05120</name>
</gene>
<sequence>MKLSARTRYATRLLLDLAQHSDAETPVTTTTLSEVSGISVQFIEQILKPLKKAGLVTSLRGASGGHMLAHKPEATTIGDVIRIMEGGIDLTHCCQEDIAKECPRTGRCLTRVVWLRASRALARELDSITLKDLIEGGITLDDE</sequence>
<evidence type="ECO:0000313" key="1">
    <source>
        <dbReference type="EMBL" id="GFM35828.1"/>
    </source>
</evidence>
<reference evidence="1 2" key="1">
    <citation type="submission" date="2020-05" db="EMBL/GenBank/DDBJ databases">
        <title>Draft genome sequence of Desulfovibrio psychrotolerans JS1T.</title>
        <authorList>
            <person name="Ueno A."/>
            <person name="Tamazawa S."/>
            <person name="Tamamura S."/>
            <person name="Murakami T."/>
            <person name="Kiyama T."/>
            <person name="Inomata H."/>
            <person name="Amano Y."/>
            <person name="Miyakawa K."/>
            <person name="Tamaki H."/>
            <person name="Naganuma T."/>
            <person name="Kaneko K."/>
        </authorList>
    </citation>
    <scope>NUCLEOTIDE SEQUENCE [LARGE SCALE GENOMIC DNA]</scope>
    <source>
        <strain evidence="1 2">JS1</strain>
    </source>
</reference>